<comment type="function">
    <text evidence="7">One of the primary rRNA binding proteins, it binds directly to 16S rRNA where it nucleates assembly of the body of the 30S subunit.</text>
</comment>
<evidence type="ECO:0000256" key="1">
    <source>
        <dbReference type="ARBA" id="ARBA00007465"/>
    </source>
</evidence>
<dbReference type="HAMAP" id="MF_01306_B">
    <property type="entry name" value="Ribosomal_uS4_B"/>
    <property type="match status" value="1"/>
</dbReference>
<keyword evidence="3 7" id="KW-0694">RNA-binding</keyword>
<dbReference type="PROSITE" id="PS00632">
    <property type="entry name" value="RIBOSOMAL_S4"/>
    <property type="match status" value="1"/>
</dbReference>
<dbReference type="InterPro" id="IPR001912">
    <property type="entry name" value="Ribosomal_uS4_N"/>
</dbReference>
<keyword evidence="4 7" id="KW-0689">Ribosomal protein</keyword>
<dbReference type="EMBL" id="MEUG01000001">
    <property type="protein sequence ID" value="OGC27983.1"/>
    <property type="molecule type" value="Genomic_DNA"/>
</dbReference>
<evidence type="ECO:0000256" key="5">
    <source>
        <dbReference type="ARBA" id="ARBA00023274"/>
    </source>
</evidence>
<dbReference type="InterPro" id="IPR036986">
    <property type="entry name" value="S4_RNA-bd_sf"/>
</dbReference>
<dbReference type="InterPro" id="IPR022801">
    <property type="entry name" value="Ribosomal_uS4"/>
</dbReference>
<dbReference type="FunFam" id="3.10.290.10:FF:000001">
    <property type="entry name" value="30S ribosomal protein S4"/>
    <property type="match status" value="1"/>
</dbReference>
<evidence type="ECO:0000256" key="2">
    <source>
        <dbReference type="ARBA" id="ARBA00022730"/>
    </source>
</evidence>
<dbReference type="NCBIfam" id="NF003717">
    <property type="entry name" value="PRK05327.1"/>
    <property type="match status" value="1"/>
</dbReference>
<organism evidence="11 12">
    <name type="scientific">candidate division WOR-1 bacterium RIFOXYC12_FULL_54_18</name>
    <dbReference type="NCBI Taxonomy" id="1802584"/>
    <lineage>
        <taxon>Bacteria</taxon>
        <taxon>Bacillati</taxon>
        <taxon>Saganbacteria</taxon>
    </lineage>
</organism>
<evidence type="ECO:0000256" key="4">
    <source>
        <dbReference type="ARBA" id="ARBA00022980"/>
    </source>
</evidence>
<protein>
    <recommendedName>
        <fullName evidence="6 7">Small ribosomal subunit protein uS4</fullName>
    </recommendedName>
</protein>
<dbReference type="CDD" id="cd00165">
    <property type="entry name" value="S4"/>
    <property type="match status" value="1"/>
</dbReference>
<evidence type="ECO:0000256" key="8">
    <source>
        <dbReference type="RuleBase" id="RU003699"/>
    </source>
</evidence>
<proteinExistence type="inferred from homology"/>
<comment type="function">
    <text evidence="7">With S5 and S12 plays an important role in translational accuracy.</text>
</comment>
<evidence type="ECO:0000256" key="3">
    <source>
        <dbReference type="ARBA" id="ARBA00022884"/>
    </source>
</evidence>
<comment type="similarity">
    <text evidence="1 7 8">Belongs to the universal ribosomal protein uS4 family.</text>
</comment>
<dbReference type="GO" id="GO:0019843">
    <property type="term" value="F:rRNA binding"/>
    <property type="evidence" value="ECO:0007669"/>
    <property type="project" value="UniProtKB-UniRule"/>
</dbReference>
<reference evidence="11 12" key="1">
    <citation type="journal article" date="2016" name="Nat. Commun.">
        <title>Thousands of microbial genomes shed light on interconnected biogeochemical processes in an aquifer system.</title>
        <authorList>
            <person name="Anantharaman K."/>
            <person name="Brown C.T."/>
            <person name="Hug L.A."/>
            <person name="Sharon I."/>
            <person name="Castelle C.J."/>
            <person name="Probst A.J."/>
            <person name="Thomas B.C."/>
            <person name="Singh A."/>
            <person name="Wilkins M.J."/>
            <person name="Karaoz U."/>
            <person name="Brodie E.L."/>
            <person name="Williams K.H."/>
            <person name="Hubbard S.S."/>
            <person name="Banfield J.F."/>
        </authorList>
    </citation>
    <scope>NUCLEOTIDE SEQUENCE [LARGE SCALE GENOMIC DNA]</scope>
</reference>
<evidence type="ECO:0000313" key="12">
    <source>
        <dbReference type="Proteomes" id="UP000178602"/>
    </source>
</evidence>
<comment type="subunit">
    <text evidence="7">Part of the 30S ribosomal subunit. Contacts protein S5. The interaction surface between S4 and S5 is involved in control of translational fidelity.</text>
</comment>
<keyword evidence="5 7" id="KW-0687">Ribonucleoprotein</keyword>
<dbReference type="Pfam" id="PF00163">
    <property type="entry name" value="Ribosomal_S4"/>
    <property type="match status" value="1"/>
</dbReference>
<dbReference type="GO" id="GO:0006412">
    <property type="term" value="P:translation"/>
    <property type="evidence" value="ECO:0007669"/>
    <property type="project" value="UniProtKB-UniRule"/>
</dbReference>
<gene>
    <name evidence="7" type="primary">rpsD</name>
    <name evidence="11" type="ORF">A3K49_03160</name>
</gene>
<dbReference type="GO" id="GO:0015935">
    <property type="term" value="C:small ribosomal subunit"/>
    <property type="evidence" value="ECO:0007669"/>
    <property type="project" value="InterPro"/>
</dbReference>
<dbReference type="SMART" id="SM01390">
    <property type="entry name" value="Ribosomal_S4"/>
    <property type="match status" value="1"/>
</dbReference>
<accession>A0A1F4T7B1</accession>
<dbReference type="GO" id="GO:0003735">
    <property type="term" value="F:structural constituent of ribosome"/>
    <property type="evidence" value="ECO:0007669"/>
    <property type="project" value="InterPro"/>
</dbReference>
<dbReference type="GO" id="GO:0042274">
    <property type="term" value="P:ribosomal small subunit biogenesis"/>
    <property type="evidence" value="ECO:0007669"/>
    <property type="project" value="TreeGrafter"/>
</dbReference>
<evidence type="ECO:0000256" key="6">
    <source>
        <dbReference type="ARBA" id="ARBA00035254"/>
    </source>
</evidence>
<dbReference type="InterPro" id="IPR005709">
    <property type="entry name" value="Ribosomal_uS4_bac-type"/>
</dbReference>
<dbReference type="Gene3D" id="3.10.290.10">
    <property type="entry name" value="RNA-binding S4 domain"/>
    <property type="match status" value="1"/>
</dbReference>
<dbReference type="Gene3D" id="1.10.1050.10">
    <property type="entry name" value="Ribosomal Protein S4 Delta 41, Chain A, domain 1"/>
    <property type="match status" value="1"/>
</dbReference>
<dbReference type="NCBIfam" id="TIGR01017">
    <property type="entry name" value="rpsD_bact"/>
    <property type="match status" value="1"/>
</dbReference>
<evidence type="ECO:0000256" key="7">
    <source>
        <dbReference type="HAMAP-Rule" id="MF_01306"/>
    </source>
</evidence>
<comment type="caution">
    <text evidence="11">The sequence shown here is derived from an EMBL/GenBank/DDBJ whole genome shotgun (WGS) entry which is preliminary data.</text>
</comment>
<dbReference type="Pfam" id="PF01479">
    <property type="entry name" value="S4"/>
    <property type="match status" value="1"/>
</dbReference>
<dbReference type="PANTHER" id="PTHR11831">
    <property type="entry name" value="30S 40S RIBOSOMAL PROTEIN"/>
    <property type="match status" value="1"/>
</dbReference>
<dbReference type="PANTHER" id="PTHR11831:SF4">
    <property type="entry name" value="SMALL RIBOSOMAL SUBUNIT PROTEIN US4M"/>
    <property type="match status" value="1"/>
</dbReference>
<dbReference type="PROSITE" id="PS50889">
    <property type="entry name" value="S4"/>
    <property type="match status" value="1"/>
</dbReference>
<keyword evidence="2 7" id="KW-0699">rRNA-binding</keyword>
<dbReference type="InterPro" id="IPR002942">
    <property type="entry name" value="S4_RNA-bd"/>
</dbReference>
<dbReference type="InterPro" id="IPR018079">
    <property type="entry name" value="Ribosomal_uS4_CS"/>
</dbReference>
<dbReference type="SUPFAM" id="SSF55174">
    <property type="entry name" value="Alpha-L RNA-binding motif"/>
    <property type="match status" value="1"/>
</dbReference>
<evidence type="ECO:0000259" key="10">
    <source>
        <dbReference type="SMART" id="SM01390"/>
    </source>
</evidence>
<feature type="domain" description="Small ribosomal subunit protein uS4 N-terminal" evidence="10">
    <location>
        <begin position="3"/>
        <end position="97"/>
    </location>
</feature>
<sequence>MGRHIEAKCKLCRREGEKLFLKGEKCYTDKCPYSRRSYAPGQHGKLPARVSEYQIRLREKQKARRIYGLSEGQFAGYFEKAAKRKGVTGEQLLQYLERRLDNVVYRLGFTTSRQAARQMVRNGGILVNDKKVNIPSFSVKIGEVIRVSPKIVKLAKEALEKFPDKVTPKWLSLSGEAEGKVVALPTRDEVDAAIAENLIVEYYSR</sequence>
<dbReference type="SMART" id="SM00363">
    <property type="entry name" value="S4"/>
    <property type="match status" value="1"/>
</dbReference>
<feature type="domain" description="RNA-binding S4" evidence="9">
    <location>
        <begin position="98"/>
        <end position="160"/>
    </location>
</feature>
<dbReference type="Proteomes" id="UP000178602">
    <property type="component" value="Unassembled WGS sequence"/>
</dbReference>
<evidence type="ECO:0000313" key="11">
    <source>
        <dbReference type="EMBL" id="OGC27983.1"/>
    </source>
</evidence>
<evidence type="ECO:0000259" key="9">
    <source>
        <dbReference type="SMART" id="SM00363"/>
    </source>
</evidence>
<name>A0A1F4T7B1_UNCSA</name>
<dbReference type="AlphaFoldDB" id="A0A1F4T7B1"/>